<dbReference type="RefSeq" id="WP_182545784.1">
    <property type="nucleotide sequence ID" value="NZ_JACGWZ010000006.1"/>
</dbReference>
<evidence type="ECO:0000256" key="2">
    <source>
        <dbReference type="SAM" id="SignalP"/>
    </source>
</evidence>
<evidence type="ECO:0000313" key="4">
    <source>
        <dbReference type="Proteomes" id="UP000569329"/>
    </source>
</evidence>
<feature type="region of interest" description="Disordered" evidence="1">
    <location>
        <begin position="182"/>
        <end position="218"/>
    </location>
</feature>
<accession>A0A839E5E7</accession>
<feature type="region of interest" description="Disordered" evidence="1">
    <location>
        <begin position="73"/>
        <end position="112"/>
    </location>
</feature>
<gene>
    <name evidence="3" type="ORF">FHX42_003930</name>
</gene>
<feature type="chain" id="PRO_5039410682" description="Small secreted protein" evidence="2">
    <location>
        <begin position="20"/>
        <end position="218"/>
    </location>
</feature>
<feature type="compositionally biased region" description="Polar residues" evidence="1">
    <location>
        <begin position="89"/>
        <end position="98"/>
    </location>
</feature>
<evidence type="ECO:0008006" key="5">
    <source>
        <dbReference type="Google" id="ProtNLM"/>
    </source>
</evidence>
<proteinExistence type="predicted"/>
<keyword evidence="4" id="KW-1185">Reference proteome</keyword>
<feature type="compositionally biased region" description="Low complexity" evidence="1">
    <location>
        <begin position="22"/>
        <end position="39"/>
    </location>
</feature>
<dbReference type="EMBL" id="JACGWZ010000006">
    <property type="protein sequence ID" value="MBA8826551.1"/>
    <property type="molecule type" value="Genomic_DNA"/>
</dbReference>
<name>A0A839E5E7_9PSEU</name>
<evidence type="ECO:0000313" key="3">
    <source>
        <dbReference type="EMBL" id="MBA8826551.1"/>
    </source>
</evidence>
<comment type="caution">
    <text evidence="3">The sequence shown here is derived from an EMBL/GenBank/DDBJ whole genome shotgun (WGS) entry which is preliminary data.</text>
</comment>
<keyword evidence="2" id="KW-0732">Signal</keyword>
<dbReference type="AlphaFoldDB" id="A0A839E5E7"/>
<dbReference type="Proteomes" id="UP000569329">
    <property type="component" value="Unassembled WGS sequence"/>
</dbReference>
<sequence>MNLRSALLAGVVTVPLALAGCSQGGAPSSASPGTPPASGTQSAPERSAPAGDSVAWANEFCGLVGGFTAAQKQAPPVDKSSPEAFKASSIKQLESTSQDARDTLGGLRGMKPAPIPGAEGVVNTFERGFVRALDVLNSAKAKAEKVDTSDKRAFTSGMVAVQQEVKKGQGINFSAGFSKLNNSGKLNSAASKAPTCQALMKPAKPEPQQPQQPHQPQR</sequence>
<reference evidence="3 4" key="1">
    <citation type="submission" date="2020-07" db="EMBL/GenBank/DDBJ databases">
        <title>Sequencing the genomes of 1000 actinobacteria strains.</title>
        <authorList>
            <person name="Klenk H.-P."/>
        </authorList>
    </citation>
    <scope>NUCLEOTIDE SEQUENCE [LARGE SCALE GENOMIC DNA]</scope>
    <source>
        <strain evidence="3 4">DSM 45975</strain>
    </source>
</reference>
<evidence type="ECO:0000256" key="1">
    <source>
        <dbReference type="SAM" id="MobiDB-lite"/>
    </source>
</evidence>
<dbReference type="PROSITE" id="PS51257">
    <property type="entry name" value="PROKAR_LIPOPROTEIN"/>
    <property type="match status" value="1"/>
</dbReference>
<feature type="signal peptide" evidence="2">
    <location>
        <begin position="1"/>
        <end position="19"/>
    </location>
</feature>
<organism evidence="3 4">
    <name type="scientific">Halosaccharopolyspora lacisalsi</name>
    <dbReference type="NCBI Taxonomy" id="1000566"/>
    <lineage>
        <taxon>Bacteria</taxon>
        <taxon>Bacillati</taxon>
        <taxon>Actinomycetota</taxon>
        <taxon>Actinomycetes</taxon>
        <taxon>Pseudonocardiales</taxon>
        <taxon>Pseudonocardiaceae</taxon>
        <taxon>Halosaccharopolyspora</taxon>
    </lineage>
</organism>
<feature type="region of interest" description="Disordered" evidence="1">
    <location>
        <begin position="22"/>
        <end position="51"/>
    </location>
</feature>
<protein>
    <recommendedName>
        <fullName evidence="5">Small secreted protein</fullName>
    </recommendedName>
</protein>